<evidence type="ECO:0000259" key="3">
    <source>
        <dbReference type="SMART" id="SM00835"/>
    </source>
</evidence>
<name>A0ABQ4YVL7_9ASTR</name>
<feature type="domain" description="Cupin type-1" evidence="3">
    <location>
        <begin position="250"/>
        <end position="404"/>
    </location>
</feature>
<accession>A0ABQ4YVL7</accession>
<evidence type="ECO:0000256" key="2">
    <source>
        <dbReference type="SAM" id="SignalP"/>
    </source>
</evidence>
<sequence length="559" mass="61788">MKVNILSFCLVLCTCLVATTLGQGGGRSRGGAVPVSEGPIVRTNERSSIMFSDFGEISAVKISNGENGFYHLHFITMNPRSLFLPVYLHSEMLFYVNSGSGTLSWMNVEKDGKMQQANLEKGVIHRLSPETIFYIQNEVQSESYGYYQPDQPLQIYAIFPDSAYVLEKEEQFTGPYTSIQDLVLGFDSEVLQSTFSVPEPVIDELRMGEKQPLIVDGQTDTSMWDTGFGGPWSMRAFKHENKKQKKKKGYNIFSMKRDVETCYGWSITVTQKELDSLKDTDFGVSMVNLSTGSMMGPHWNPNTPEVAIALQGQGMIQVVCPGIESETGCENMKFKVEEGDVFVVPKDHPMTQLSFNYDTFVFMGFMLNYKDVSPKYLGGKLSILQNLDRTVLAKSFNVGNTTIDWLLNDKREKVIYECISCAEAAAGDGGGSEEGGAGQGGQQEYERRRGQEGRPEDEGRGGQGWTPQEQGRGGQAFPPQQQGRGGQGFPPQEQGRGGQGFPPQERGRGGPQGRGDMEEGRGIPRLEDQDMQKMQPDAREAGARGIITPEEGDEQEAAM</sequence>
<feature type="signal peptide" evidence="2">
    <location>
        <begin position="1"/>
        <end position="22"/>
    </location>
</feature>
<evidence type="ECO:0000256" key="1">
    <source>
        <dbReference type="SAM" id="MobiDB-lite"/>
    </source>
</evidence>
<feature type="compositionally biased region" description="Basic and acidic residues" evidence="1">
    <location>
        <begin position="444"/>
        <end position="460"/>
    </location>
</feature>
<feature type="compositionally biased region" description="Gly residues" evidence="1">
    <location>
        <begin position="427"/>
        <end position="441"/>
    </location>
</feature>
<dbReference type="InterPro" id="IPR011051">
    <property type="entry name" value="RmlC_Cupin_sf"/>
</dbReference>
<protein>
    <submittedName>
        <fullName evidence="4">Vicilin-like seed storage protein</fullName>
    </submittedName>
</protein>
<dbReference type="SMART" id="SM00835">
    <property type="entry name" value="Cupin_1"/>
    <property type="match status" value="1"/>
</dbReference>
<dbReference type="Gene3D" id="2.60.120.10">
    <property type="entry name" value="Jelly Rolls"/>
    <property type="match status" value="2"/>
</dbReference>
<evidence type="ECO:0000313" key="5">
    <source>
        <dbReference type="Proteomes" id="UP001151760"/>
    </source>
</evidence>
<dbReference type="EMBL" id="BQNB010010779">
    <property type="protein sequence ID" value="GJS81838.1"/>
    <property type="molecule type" value="Genomic_DNA"/>
</dbReference>
<keyword evidence="2" id="KW-0732">Signal</keyword>
<proteinExistence type="predicted"/>
<dbReference type="Pfam" id="PF00190">
    <property type="entry name" value="Cupin_1"/>
    <property type="match status" value="1"/>
</dbReference>
<keyword evidence="5" id="KW-1185">Reference proteome</keyword>
<dbReference type="PANTHER" id="PTHR31189:SF50">
    <property type="entry name" value="RMLC-LIKE JELLY ROLL FOLD PROTEIN-RELATED"/>
    <property type="match status" value="1"/>
</dbReference>
<feature type="compositionally biased region" description="Acidic residues" evidence="1">
    <location>
        <begin position="550"/>
        <end position="559"/>
    </location>
</feature>
<organism evidence="4 5">
    <name type="scientific">Tanacetum coccineum</name>
    <dbReference type="NCBI Taxonomy" id="301880"/>
    <lineage>
        <taxon>Eukaryota</taxon>
        <taxon>Viridiplantae</taxon>
        <taxon>Streptophyta</taxon>
        <taxon>Embryophyta</taxon>
        <taxon>Tracheophyta</taxon>
        <taxon>Spermatophyta</taxon>
        <taxon>Magnoliopsida</taxon>
        <taxon>eudicotyledons</taxon>
        <taxon>Gunneridae</taxon>
        <taxon>Pentapetalae</taxon>
        <taxon>asterids</taxon>
        <taxon>campanulids</taxon>
        <taxon>Asterales</taxon>
        <taxon>Asteraceae</taxon>
        <taxon>Asteroideae</taxon>
        <taxon>Anthemideae</taxon>
        <taxon>Anthemidinae</taxon>
        <taxon>Tanacetum</taxon>
    </lineage>
</organism>
<dbReference type="InterPro" id="IPR014710">
    <property type="entry name" value="RmlC-like_jellyroll"/>
</dbReference>
<evidence type="ECO:0000313" key="4">
    <source>
        <dbReference type="EMBL" id="GJS81838.1"/>
    </source>
</evidence>
<comment type="caution">
    <text evidence="4">The sequence shown here is derived from an EMBL/GenBank/DDBJ whole genome shotgun (WGS) entry which is preliminary data.</text>
</comment>
<gene>
    <name evidence="4" type="ORF">Tco_0748379</name>
</gene>
<dbReference type="Proteomes" id="UP001151760">
    <property type="component" value="Unassembled WGS sequence"/>
</dbReference>
<dbReference type="InterPro" id="IPR050253">
    <property type="entry name" value="Seed_Storage-Functional"/>
</dbReference>
<dbReference type="CDD" id="cd02244">
    <property type="entry name" value="cupin_7S_vicilin-like_N"/>
    <property type="match status" value="1"/>
</dbReference>
<dbReference type="CDD" id="cd02245">
    <property type="entry name" value="cupin_7S_vicilin-like_C"/>
    <property type="match status" value="1"/>
</dbReference>
<dbReference type="InterPro" id="IPR006045">
    <property type="entry name" value="Cupin_1"/>
</dbReference>
<feature type="chain" id="PRO_5047440570" evidence="2">
    <location>
        <begin position="23"/>
        <end position="559"/>
    </location>
</feature>
<feature type="compositionally biased region" description="Basic and acidic residues" evidence="1">
    <location>
        <begin position="515"/>
        <end position="542"/>
    </location>
</feature>
<feature type="region of interest" description="Disordered" evidence="1">
    <location>
        <begin position="426"/>
        <end position="559"/>
    </location>
</feature>
<dbReference type="SUPFAM" id="SSF51182">
    <property type="entry name" value="RmlC-like cupins"/>
    <property type="match status" value="1"/>
</dbReference>
<dbReference type="PANTHER" id="PTHR31189">
    <property type="entry name" value="OS03G0336100 PROTEIN-RELATED"/>
    <property type="match status" value="1"/>
</dbReference>
<reference evidence="4" key="2">
    <citation type="submission" date="2022-01" db="EMBL/GenBank/DDBJ databases">
        <authorList>
            <person name="Yamashiro T."/>
            <person name="Shiraishi A."/>
            <person name="Satake H."/>
            <person name="Nakayama K."/>
        </authorList>
    </citation>
    <scope>NUCLEOTIDE SEQUENCE</scope>
</reference>
<reference evidence="4" key="1">
    <citation type="journal article" date="2022" name="Int. J. Mol. Sci.">
        <title>Draft Genome of Tanacetum Coccineum: Genomic Comparison of Closely Related Tanacetum-Family Plants.</title>
        <authorList>
            <person name="Yamashiro T."/>
            <person name="Shiraishi A."/>
            <person name="Nakayama K."/>
            <person name="Satake H."/>
        </authorList>
    </citation>
    <scope>NUCLEOTIDE SEQUENCE</scope>
</reference>